<gene>
    <name evidence="2" type="ORF">S2091_0735</name>
</gene>
<reference evidence="2 3" key="1">
    <citation type="submission" date="2018-02" db="EMBL/GenBank/DDBJ databases">
        <title>Solimicrobium silvestre gen. nov., sp. nov., isolated from alpine forest soil.</title>
        <authorList>
            <person name="Margesin R."/>
            <person name="Albuquerque L."/>
            <person name="Zhang D.-C."/>
            <person name="Froufe H.J.C."/>
            <person name="Severino R."/>
            <person name="Roxo I."/>
            <person name="Egas C."/>
            <person name="Da Costa M.S."/>
        </authorList>
    </citation>
    <scope>NUCLEOTIDE SEQUENCE [LARGE SCALE GENOMIC DNA]</scope>
    <source>
        <strain evidence="2 3">S20-91</strain>
    </source>
</reference>
<dbReference type="EMBL" id="PUGF01000002">
    <property type="protein sequence ID" value="PRC94732.1"/>
    <property type="molecule type" value="Genomic_DNA"/>
</dbReference>
<feature type="compositionally biased region" description="Basic residues" evidence="1">
    <location>
        <begin position="8"/>
        <end position="18"/>
    </location>
</feature>
<evidence type="ECO:0000256" key="1">
    <source>
        <dbReference type="SAM" id="MobiDB-lite"/>
    </source>
</evidence>
<proteinExistence type="predicted"/>
<dbReference type="AlphaFoldDB" id="A0A2S9H428"/>
<keyword evidence="3" id="KW-1185">Reference proteome</keyword>
<feature type="region of interest" description="Disordered" evidence="1">
    <location>
        <begin position="1"/>
        <end position="34"/>
    </location>
</feature>
<evidence type="ECO:0000313" key="2">
    <source>
        <dbReference type="EMBL" id="PRC94732.1"/>
    </source>
</evidence>
<organism evidence="2 3">
    <name type="scientific">Solimicrobium silvestre</name>
    <dbReference type="NCBI Taxonomy" id="2099400"/>
    <lineage>
        <taxon>Bacteria</taxon>
        <taxon>Pseudomonadati</taxon>
        <taxon>Pseudomonadota</taxon>
        <taxon>Betaproteobacteria</taxon>
        <taxon>Burkholderiales</taxon>
        <taxon>Oxalobacteraceae</taxon>
        <taxon>Solimicrobium</taxon>
    </lineage>
</organism>
<comment type="caution">
    <text evidence="2">The sequence shown here is derived from an EMBL/GenBank/DDBJ whole genome shotgun (WGS) entry which is preliminary data.</text>
</comment>
<sequence length="99" mass="10800">MHCMGARANRHAVDHKKAKTDAMQLRKSRQTSEELNMQMTAADIVWIKGQASYEDGDTPEQAGIKALQHGYLPESESYAGFGKGIVQLIEPGAHDGSDS</sequence>
<protein>
    <submittedName>
        <fullName evidence="2">Uncharacterized protein</fullName>
    </submittedName>
</protein>
<dbReference type="Proteomes" id="UP000237839">
    <property type="component" value="Unassembled WGS sequence"/>
</dbReference>
<evidence type="ECO:0000313" key="3">
    <source>
        <dbReference type="Proteomes" id="UP000237839"/>
    </source>
</evidence>
<name>A0A2S9H428_9BURK</name>
<accession>A0A2S9H428</accession>